<proteinExistence type="predicted"/>
<accession>A0A9P1FMQ0</accession>
<dbReference type="AlphaFoldDB" id="A0A9P1FMQ0"/>
<reference evidence="2" key="2">
    <citation type="submission" date="2024-04" db="EMBL/GenBank/DDBJ databases">
        <authorList>
            <person name="Chen Y."/>
            <person name="Shah S."/>
            <person name="Dougan E. K."/>
            <person name="Thang M."/>
            <person name="Chan C."/>
        </authorList>
    </citation>
    <scope>NUCLEOTIDE SEQUENCE [LARGE SCALE GENOMIC DNA]</scope>
</reference>
<dbReference type="Proteomes" id="UP001152797">
    <property type="component" value="Unassembled WGS sequence"/>
</dbReference>
<evidence type="ECO:0000313" key="1">
    <source>
        <dbReference type="EMBL" id="CAI3980030.1"/>
    </source>
</evidence>
<evidence type="ECO:0000313" key="4">
    <source>
        <dbReference type="Proteomes" id="UP001152797"/>
    </source>
</evidence>
<gene>
    <name evidence="1" type="ORF">C1SCF055_LOCUS7941</name>
</gene>
<reference evidence="1" key="1">
    <citation type="submission" date="2022-10" db="EMBL/GenBank/DDBJ databases">
        <authorList>
            <person name="Chen Y."/>
            <person name="Dougan E. K."/>
            <person name="Chan C."/>
            <person name="Rhodes N."/>
            <person name="Thang M."/>
        </authorList>
    </citation>
    <scope>NUCLEOTIDE SEQUENCE</scope>
</reference>
<organism evidence="1">
    <name type="scientific">Cladocopium goreaui</name>
    <dbReference type="NCBI Taxonomy" id="2562237"/>
    <lineage>
        <taxon>Eukaryota</taxon>
        <taxon>Sar</taxon>
        <taxon>Alveolata</taxon>
        <taxon>Dinophyceae</taxon>
        <taxon>Suessiales</taxon>
        <taxon>Symbiodiniaceae</taxon>
        <taxon>Cladocopium</taxon>
    </lineage>
</organism>
<dbReference type="EMBL" id="CAMXCT020000532">
    <property type="protein sequence ID" value="CAL1133405.1"/>
    <property type="molecule type" value="Genomic_DNA"/>
</dbReference>
<dbReference type="EMBL" id="CAMXCT010000532">
    <property type="protein sequence ID" value="CAI3980030.1"/>
    <property type="molecule type" value="Genomic_DNA"/>
</dbReference>
<sequence>MAANLEEPLHAFWKNPGAGEDTAETPAMRVDIEKYRMKYRAYRLGYSKTYEQASNIQDSSPLDKKEIVCEPIDAPLFNHLSDAKRNEIDKYRADYRKYRLGYASGARGEVADLFRRQLSTEARCVPVEGMQKTSKRCIKCMNGI</sequence>
<evidence type="ECO:0000313" key="2">
    <source>
        <dbReference type="EMBL" id="CAL1133405.1"/>
    </source>
</evidence>
<protein>
    <submittedName>
        <fullName evidence="3">2-deoxy-scyllo-inosose synthase</fullName>
    </submittedName>
</protein>
<keyword evidence="4" id="KW-1185">Reference proteome</keyword>
<comment type="caution">
    <text evidence="1">The sequence shown here is derived from an EMBL/GenBank/DDBJ whole genome shotgun (WGS) entry which is preliminary data.</text>
</comment>
<name>A0A9P1FMQ0_9DINO</name>
<dbReference type="EMBL" id="CAMXCT030000532">
    <property type="protein sequence ID" value="CAL4767342.1"/>
    <property type="molecule type" value="Genomic_DNA"/>
</dbReference>
<evidence type="ECO:0000313" key="3">
    <source>
        <dbReference type="EMBL" id="CAL4767342.1"/>
    </source>
</evidence>